<proteinExistence type="inferred from homology"/>
<keyword evidence="2 6" id="KW-0489">Methyltransferase</keyword>
<dbReference type="GO" id="GO:0009307">
    <property type="term" value="P:DNA restriction-modification system"/>
    <property type="evidence" value="ECO:0007669"/>
    <property type="project" value="UniProtKB-KW"/>
</dbReference>
<keyword evidence="5" id="KW-0680">Restriction system</keyword>
<dbReference type="GO" id="GO:0003886">
    <property type="term" value="F:DNA (cytosine-5-)-methyltransferase activity"/>
    <property type="evidence" value="ECO:0007669"/>
    <property type="project" value="UniProtKB-EC"/>
</dbReference>
<dbReference type="RefSeq" id="WP_227408419.1">
    <property type="nucleotide sequence ID" value="NZ_JAJDKQ010000006.1"/>
</dbReference>
<dbReference type="PROSITE" id="PS51679">
    <property type="entry name" value="SAM_MT_C5"/>
    <property type="match status" value="1"/>
</dbReference>
<reference evidence="8" key="1">
    <citation type="submission" date="2021-10" db="EMBL/GenBank/DDBJ databases">
        <title>Collection of gut derived symbiotic bacterial strains cultured from healthy donors.</title>
        <authorList>
            <person name="Lin H."/>
            <person name="Littmann E."/>
            <person name="Kohout C."/>
            <person name="Pamer E.G."/>
        </authorList>
    </citation>
    <scope>NUCLEOTIDE SEQUENCE</scope>
    <source>
        <strain evidence="8">DFI.5.2</strain>
    </source>
</reference>
<dbReference type="InterPro" id="IPR050750">
    <property type="entry name" value="C5-MTase"/>
</dbReference>
<dbReference type="PRINTS" id="PR00105">
    <property type="entry name" value="C5METTRFRASE"/>
</dbReference>
<dbReference type="InterPro" id="IPR029063">
    <property type="entry name" value="SAM-dependent_MTases_sf"/>
</dbReference>
<comment type="caution">
    <text evidence="8">The sequence shown here is derived from an EMBL/GenBank/DDBJ whole genome shotgun (WGS) entry which is preliminary data.</text>
</comment>
<name>A0AAW4VI08_9FIRM</name>
<gene>
    <name evidence="8" type="primary">dcm</name>
    <name evidence="8" type="ORF">LJD74_04800</name>
</gene>
<dbReference type="EC" id="2.1.1.37" evidence="1"/>
<dbReference type="PANTHER" id="PTHR46098:SF1">
    <property type="entry name" value="TRNA (CYTOSINE(38)-C(5))-METHYLTRANSFERASE"/>
    <property type="match status" value="1"/>
</dbReference>
<evidence type="ECO:0000313" key="9">
    <source>
        <dbReference type="Proteomes" id="UP001197827"/>
    </source>
</evidence>
<dbReference type="NCBIfam" id="TIGR00675">
    <property type="entry name" value="dcm"/>
    <property type="match status" value="1"/>
</dbReference>
<accession>A0AAW4VI08</accession>
<dbReference type="Pfam" id="PF00145">
    <property type="entry name" value="DNA_methylase"/>
    <property type="match status" value="1"/>
</dbReference>
<keyword evidence="4 6" id="KW-0949">S-adenosyl-L-methionine</keyword>
<evidence type="ECO:0000256" key="3">
    <source>
        <dbReference type="ARBA" id="ARBA00022679"/>
    </source>
</evidence>
<dbReference type="Gene3D" id="3.40.50.150">
    <property type="entry name" value="Vaccinia Virus protein VP39"/>
    <property type="match status" value="1"/>
</dbReference>
<protein>
    <recommendedName>
        <fullName evidence="1">DNA (cytosine-5-)-methyltransferase</fullName>
        <ecNumber evidence="1">2.1.1.37</ecNumber>
    </recommendedName>
</protein>
<dbReference type="Proteomes" id="UP001197827">
    <property type="component" value="Unassembled WGS sequence"/>
</dbReference>
<evidence type="ECO:0000256" key="1">
    <source>
        <dbReference type="ARBA" id="ARBA00011975"/>
    </source>
</evidence>
<keyword evidence="3 6" id="KW-0808">Transferase</keyword>
<dbReference type="EMBL" id="JAJDKQ010000006">
    <property type="protein sequence ID" value="MCB8561333.1"/>
    <property type="molecule type" value="Genomic_DNA"/>
</dbReference>
<evidence type="ECO:0000256" key="2">
    <source>
        <dbReference type="ARBA" id="ARBA00022603"/>
    </source>
</evidence>
<sequence length="435" mass="51159">MIKNWGNTEMRKDVIELFAGVGGFRVGLNDIHRFDEHGIAIENRNWNFVWSNQWEPSTKVQHAFECYKKRFNLHESEDKDNPLYWYNKNISTVPANIIPNHTLLVGGFPCQDYSVARSLSGEKGIEGKKGVLFWDIARILKEKHTPFVLLENVDRLLKSPASQRGRDFGIMLRTFYDLGYNVEWRVINAAEYGCAQKRRRTFIFAWKRNLNYNSISQYTPFQIMYNEGIFARNFPIEQNQINRNKLNKNVDLRKYKDTVEMTENFKSQFYNTGVMIDGVVNTFESIPIIEPFISLREIREEREGLNEYFLTEAQRDKFEDLRDGKKVPRTRPNGETYIYSEGKMEFPDPLDLPGRTMLTSETSVNRSTHVIEDWETGRLRYITPIEAEKLQSFPENWTNTGMPQKRRYFMMGNALVTQIINRLEKTLSDIIENEN</sequence>
<evidence type="ECO:0000313" key="8">
    <source>
        <dbReference type="EMBL" id="MCB8561333.1"/>
    </source>
</evidence>
<dbReference type="Gene3D" id="3.90.120.10">
    <property type="entry name" value="DNA Methylase, subunit A, domain 2"/>
    <property type="match status" value="1"/>
</dbReference>
<organism evidence="8 9">
    <name type="scientific">Faecalibacillus intestinalis</name>
    <dbReference type="NCBI Taxonomy" id="1982626"/>
    <lineage>
        <taxon>Bacteria</taxon>
        <taxon>Bacillati</taxon>
        <taxon>Bacillota</taxon>
        <taxon>Erysipelotrichia</taxon>
        <taxon>Erysipelotrichales</taxon>
        <taxon>Coprobacillaceae</taxon>
        <taxon>Faecalibacillus</taxon>
    </lineage>
</organism>
<evidence type="ECO:0000256" key="5">
    <source>
        <dbReference type="ARBA" id="ARBA00022747"/>
    </source>
</evidence>
<dbReference type="GO" id="GO:0032259">
    <property type="term" value="P:methylation"/>
    <property type="evidence" value="ECO:0007669"/>
    <property type="project" value="UniProtKB-KW"/>
</dbReference>
<evidence type="ECO:0000256" key="4">
    <source>
        <dbReference type="ARBA" id="ARBA00022691"/>
    </source>
</evidence>
<evidence type="ECO:0000256" key="7">
    <source>
        <dbReference type="RuleBase" id="RU000416"/>
    </source>
</evidence>
<dbReference type="SUPFAM" id="SSF53335">
    <property type="entry name" value="S-adenosyl-L-methionine-dependent methyltransferases"/>
    <property type="match status" value="1"/>
</dbReference>
<dbReference type="InterPro" id="IPR001525">
    <property type="entry name" value="C5_MeTfrase"/>
</dbReference>
<evidence type="ECO:0000256" key="6">
    <source>
        <dbReference type="PROSITE-ProRule" id="PRU01016"/>
    </source>
</evidence>
<dbReference type="AlphaFoldDB" id="A0AAW4VI08"/>
<dbReference type="PANTHER" id="PTHR46098">
    <property type="entry name" value="TRNA (CYTOSINE(38)-C(5))-METHYLTRANSFERASE"/>
    <property type="match status" value="1"/>
</dbReference>
<feature type="active site" evidence="6">
    <location>
        <position position="110"/>
    </location>
</feature>
<comment type="similarity">
    <text evidence="6 7">Belongs to the class I-like SAM-binding methyltransferase superfamily. C5-methyltransferase family.</text>
</comment>